<reference evidence="2" key="1">
    <citation type="journal article" date="2019" name="Int. J. Syst. Evol. Microbiol.">
        <title>The Global Catalogue of Microorganisms (GCM) 10K type strain sequencing project: providing services to taxonomists for standard genome sequencing and annotation.</title>
        <authorList>
            <consortium name="The Broad Institute Genomics Platform"/>
            <consortium name="The Broad Institute Genome Sequencing Center for Infectious Disease"/>
            <person name="Wu L."/>
            <person name="Ma J."/>
        </authorList>
    </citation>
    <scope>NUCLEOTIDE SEQUENCE [LARGE SCALE GENOMIC DNA]</scope>
    <source>
        <strain evidence="2">CCUG 49679</strain>
    </source>
</reference>
<gene>
    <name evidence="1" type="ORF">ACFPVY_11285</name>
</gene>
<keyword evidence="2" id="KW-1185">Reference proteome</keyword>
<proteinExistence type="predicted"/>
<name>A0ABW1PQK3_9FLAO</name>
<dbReference type="RefSeq" id="WP_379792117.1">
    <property type="nucleotide sequence ID" value="NZ_JBHSQB010000008.1"/>
</dbReference>
<dbReference type="InterPro" id="IPR005901">
    <property type="entry name" value="GLPGLI"/>
</dbReference>
<evidence type="ECO:0000313" key="1">
    <source>
        <dbReference type="EMBL" id="MFC6097226.1"/>
    </source>
</evidence>
<organism evidence="1 2">
    <name type="scientific">Flavobacterium qiangtangense</name>
    <dbReference type="NCBI Taxonomy" id="1442595"/>
    <lineage>
        <taxon>Bacteria</taxon>
        <taxon>Pseudomonadati</taxon>
        <taxon>Bacteroidota</taxon>
        <taxon>Flavobacteriia</taxon>
        <taxon>Flavobacteriales</taxon>
        <taxon>Flavobacteriaceae</taxon>
        <taxon>Flavobacterium</taxon>
    </lineage>
</organism>
<comment type="caution">
    <text evidence="1">The sequence shown here is derived from an EMBL/GenBank/DDBJ whole genome shotgun (WGS) entry which is preliminary data.</text>
</comment>
<dbReference type="NCBIfam" id="TIGR01200">
    <property type="entry name" value="GLPGLI"/>
    <property type="match status" value="1"/>
</dbReference>
<protein>
    <submittedName>
        <fullName evidence="1">GLPGLI family protein</fullName>
    </submittedName>
</protein>
<dbReference type="EMBL" id="JBHSQB010000008">
    <property type="protein sequence ID" value="MFC6097226.1"/>
    <property type="molecule type" value="Genomic_DNA"/>
</dbReference>
<accession>A0ABW1PQK3</accession>
<sequence>MIKFQLCLFTFFFLTNCFSQKGLIHYGFIDAKGIGNGKGPDSNAYLVFNKEQSYYVTAKDSLEKAEKINEQKTYNNDDDSGGTIYNGMKVSPQGDQVAYHIKKNTMWSNVLYRKQIYIKEVAPSQTWKIEKETKKIGKFNCKKATTTFRGRTYTAWFTSDIPLPYGPWKLHGLPGLILEAYDSNKNAYWYFKSAEYPSKTKQNANYMSIPKGLKWLSYQEFKKAQQNEINLADDNNKLNAKKFPGVQFLLPKLTDMFLECE</sequence>
<dbReference type="Proteomes" id="UP001596287">
    <property type="component" value="Unassembled WGS sequence"/>
</dbReference>
<dbReference type="Pfam" id="PF22252">
    <property type="entry name" value="PNGase_F-II_N"/>
    <property type="match status" value="1"/>
</dbReference>
<evidence type="ECO:0000313" key="2">
    <source>
        <dbReference type="Proteomes" id="UP001596287"/>
    </source>
</evidence>